<dbReference type="PANTHER" id="PTHR12046">
    <property type="entry name" value="HISTONE ACETYLTRANSFERASE TYPE B CATALYTIC SUBUNIT"/>
    <property type="match status" value="1"/>
</dbReference>
<dbReference type="Gene3D" id="3.90.360.10">
    <property type="entry name" value="Histone acetyl transferase 1 (HAT1), N-terminal domain"/>
    <property type="match status" value="1"/>
</dbReference>
<evidence type="ECO:0000313" key="8">
    <source>
        <dbReference type="EMBL" id="CAH9103066.1"/>
    </source>
</evidence>
<dbReference type="GO" id="GO:0004402">
    <property type="term" value="F:histone acetyltransferase activity"/>
    <property type="evidence" value="ECO:0007669"/>
    <property type="project" value="InterPro"/>
</dbReference>
<gene>
    <name evidence="8" type="ORF">CEPIT_LOCUS16263</name>
</gene>
<keyword evidence="3" id="KW-0808">Transferase</keyword>
<dbReference type="FunFam" id="3.40.630.30:FF:000077">
    <property type="entry name" value="Histone acetyltransferase type B catalytic subunit"/>
    <property type="match status" value="1"/>
</dbReference>
<evidence type="ECO:0000259" key="7">
    <source>
        <dbReference type="Pfam" id="PF10394"/>
    </source>
</evidence>
<feature type="domain" description="N-acetyltransferase" evidence="6">
    <location>
        <begin position="222"/>
        <end position="282"/>
    </location>
</feature>
<accession>A0AAV0DQH5</accession>
<keyword evidence="9" id="KW-1185">Reference proteome</keyword>
<dbReference type="Pfam" id="PF10394">
    <property type="entry name" value="Hat1_N"/>
    <property type="match status" value="1"/>
</dbReference>
<evidence type="ECO:0000256" key="2">
    <source>
        <dbReference type="ARBA" id="ARBA00013184"/>
    </source>
</evidence>
<dbReference type="InterPro" id="IPR000182">
    <property type="entry name" value="GNAT_dom"/>
</dbReference>
<dbReference type="InterPro" id="IPR017380">
    <property type="entry name" value="Hist_AcTrfase_B-typ_cat-su"/>
</dbReference>
<dbReference type="EC" id="2.3.1.48" evidence="2"/>
<organism evidence="8 9">
    <name type="scientific">Cuscuta epithymum</name>
    <dbReference type="NCBI Taxonomy" id="186058"/>
    <lineage>
        <taxon>Eukaryota</taxon>
        <taxon>Viridiplantae</taxon>
        <taxon>Streptophyta</taxon>
        <taxon>Embryophyta</taxon>
        <taxon>Tracheophyta</taxon>
        <taxon>Spermatophyta</taxon>
        <taxon>Magnoliopsida</taxon>
        <taxon>eudicotyledons</taxon>
        <taxon>Gunneridae</taxon>
        <taxon>Pentapetalae</taxon>
        <taxon>asterids</taxon>
        <taxon>lamiids</taxon>
        <taxon>Solanales</taxon>
        <taxon>Convolvulaceae</taxon>
        <taxon>Cuscuteae</taxon>
        <taxon>Cuscuta</taxon>
        <taxon>Cuscuta subgen. Cuscuta</taxon>
    </lineage>
</organism>
<dbReference type="AlphaFoldDB" id="A0AAV0DQH5"/>
<dbReference type="InterPro" id="IPR037113">
    <property type="entry name" value="Hat1_N_sf"/>
</dbReference>
<dbReference type="Proteomes" id="UP001152523">
    <property type="component" value="Unassembled WGS sequence"/>
</dbReference>
<name>A0AAV0DQH5_9ASTE</name>
<comment type="catalytic activity">
    <reaction evidence="5">
        <text>L-lysyl-[protein] + acetyl-CoA = N(6)-acetyl-L-lysyl-[protein] + CoA + H(+)</text>
        <dbReference type="Rhea" id="RHEA:45948"/>
        <dbReference type="Rhea" id="RHEA-COMP:9752"/>
        <dbReference type="Rhea" id="RHEA-COMP:10731"/>
        <dbReference type="ChEBI" id="CHEBI:15378"/>
        <dbReference type="ChEBI" id="CHEBI:29969"/>
        <dbReference type="ChEBI" id="CHEBI:57287"/>
        <dbReference type="ChEBI" id="CHEBI:57288"/>
        <dbReference type="ChEBI" id="CHEBI:61930"/>
        <dbReference type="EC" id="2.3.1.48"/>
    </reaction>
</comment>
<comment type="caution">
    <text evidence="8">The sequence shown here is derived from an EMBL/GenBank/DDBJ whole genome shotgun (WGS) entry which is preliminary data.</text>
</comment>
<evidence type="ECO:0000259" key="6">
    <source>
        <dbReference type="Pfam" id="PF00583"/>
    </source>
</evidence>
<keyword evidence="4" id="KW-0012">Acyltransferase</keyword>
<evidence type="ECO:0000313" key="9">
    <source>
        <dbReference type="Proteomes" id="UP001152523"/>
    </source>
</evidence>
<dbReference type="EMBL" id="CAMAPF010000118">
    <property type="protein sequence ID" value="CAH9103066.1"/>
    <property type="molecule type" value="Genomic_DNA"/>
</dbReference>
<dbReference type="GO" id="GO:0005634">
    <property type="term" value="C:nucleus"/>
    <property type="evidence" value="ECO:0007669"/>
    <property type="project" value="InterPro"/>
</dbReference>
<evidence type="ECO:0000256" key="1">
    <source>
        <dbReference type="ARBA" id="ARBA00010543"/>
    </source>
</evidence>
<evidence type="ECO:0000256" key="3">
    <source>
        <dbReference type="ARBA" id="ARBA00022679"/>
    </source>
</evidence>
<evidence type="ECO:0000256" key="5">
    <source>
        <dbReference type="ARBA" id="ARBA00048017"/>
    </source>
</evidence>
<dbReference type="Pfam" id="PF00583">
    <property type="entry name" value="Acetyltransf_1"/>
    <property type="match status" value="1"/>
</dbReference>
<protein>
    <recommendedName>
        <fullName evidence="2">histone acetyltransferase</fullName>
        <ecNumber evidence="2">2.3.1.48</ecNumber>
    </recommendedName>
</protein>
<dbReference type="SUPFAM" id="SSF55729">
    <property type="entry name" value="Acyl-CoA N-acyltransferases (Nat)"/>
    <property type="match status" value="1"/>
</dbReference>
<dbReference type="GO" id="GO:0031509">
    <property type="term" value="P:subtelomeric heterochromatin formation"/>
    <property type="evidence" value="ECO:0007669"/>
    <property type="project" value="InterPro"/>
</dbReference>
<proteinExistence type="inferred from homology"/>
<dbReference type="Gene3D" id="3.40.630.30">
    <property type="match status" value="1"/>
</dbReference>
<evidence type="ECO:0000256" key="4">
    <source>
        <dbReference type="ARBA" id="ARBA00023315"/>
    </source>
</evidence>
<sequence>MREMGTKHQSLSSSDPKKRRRVGFSKIDAGVLASDCIDIYLVSKQEEVGSTNSFHLETVDLNCFFEDDGYVFGYQGLKITIWINTVSFHAYADISFQSSSDGGKGITDLKSALQSIFADNLLEEKDVFLQTFSKERHYINSVSSNAEPLKHETSIEHIAGSDAEFQVFRIVGEPLGRFYCRLVPLVLLLVEGSNPIDVTDPRWEIYLSVKKSSNLQDNHHLQLIGFAAVYRFHHYPDGARLRLGQILVLPQYQHKGYGRNLIKVLNNVAANENVYDLTVEEPDDSFQHVRTCIDVERLLAFDPIKSAWDSDALRIKKGKKGSKRSVGEIQILRPPAKVVEAVRKSLKINKKQLMQCWEVLIYLHLNDEDDMDGFRAVVADRVRGDVIGAKGSLTSSGKRAVVDVPTEYDEGTSFVMFEFQDEGAAASCSIDKEDDEKVVEEQLEKLVDERMKQIRFISEKVSLPLGGPKPE</sequence>
<dbReference type="GO" id="GO:0000781">
    <property type="term" value="C:chromosome, telomeric region"/>
    <property type="evidence" value="ECO:0007669"/>
    <property type="project" value="GOC"/>
</dbReference>
<dbReference type="InterPro" id="IPR016181">
    <property type="entry name" value="Acyl_CoA_acyltransferase"/>
</dbReference>
<comment type="similarity">
    <text evidence="1">Belongs to the HAT1 family.</text>
</comment>
<dbReference type="CDD" id="cd04301">
    <property type="entry name" value="NAT_SF"/>
    <property type="match status" value="1"/>
</dbReference>
<feature type="domain" description="Histone acetyl transferase HAT1 N-terminal" evidence="7">
    <location>
        <begin position="32"/>
        <end position="191"/>
    </location>
</feature>
<dbReference type="InterPro" id="IPR019467">
    <property type="entry name" value="Hat1_N"/>
</dbReference>
<reference evidence="8" key="1">
    <citation type="submission" date="2022-07" db="EMBL/GenBank/DDBJ databases">
        <authorList>
            <person name="Macas J."/>
            <person name="Novak P."/>
            <person name="Neumann P."/>
        </authorList>
    </citation>
    <scope>NUCLEOTIDE SEQUENCE</scope>
</reference>